<organism evidence="2 3">
    <name type="scientific">Thermoanaerobacter thermohydrosulfuricus</name>
    <name type="common">Clostridium thermohydrosulfuricum</name>
    <dbReference type="NCBI Taxonomy" id="1516"/>
    <lineage>
        <taxon>Bacteria</taxon>
        <taxon>Bacillati</taxon>
        <taxon>Bacillota</taxon>
        <taxon>Clostridia</taxon>
        <taxon>Thermoanaerobacterales</taxon>
        <taxon>Thermoanaerobacteraceae</taxon>
        <taxon>Thermoanaerobacter</taxon>
    </lineage>
</organism>
<name>A0A1G7IR95_THETY</name>
<sequence>MNAGKLYKRGSVEIIAFLLILPLLLMPIFNSIQNFIALTRHDMLKQVTRDALLTAETHGGLTQQDVNSIINYLSSKGFDISKVRIYYSPAPVNYGNEVYVKITYDTTISYFTFGLGGFKKVEMPLPMSYGPIYSISKYYQRQ</sequence>
<proteinExistence type="predicted"/>
<dbReference type="EMBL" id="FNBS01000005">
    <property type="protein sequence ID" value="SDF15272.1"/>
    <property type="molecule type" value="Genomic_DNA"/>
</dbReference>
<protein>
    <recommendedName>
        <fullName evidence="4">TadE-like protein</fullName>
    </recommendedName>
</protein>
<gene>
    <name evidence="2" type="ORF">SAMN04244560_00315</name>
</gene>
<keyword evidence="1" id="KW-0472">Membrane</keyword>
<dbReference type="RefSeq" id="WP_074592009.1">
    <property type="nucleotide sequence ID" value="NZ_FNBS01000005.1"/>
</dbReference>
<reference evidence="2 3" key="1">
    <citation type="submission" date="2016-10" db="EMBL/GenBank/DDBJ databases">
        <authorList>
            <person name="de Groot N.N."/>
        </authorList>
    </citation>
    <scope>NUCLEOTIDE SEQUENCE [LARGE SCALE GENOMIC DNA]</scope>
    <source>
        <strain evidence="2 3">DSM 569</strain>
    </source>
</reference>
<feature type="transmembrane region" description="Helical" evidence="1">
    <location>
        <begin position="12"/>
        <end position="29"/>
    </location>
</feature>
<evidence type="ECO:0000313" key="2">
    <source>
        <dbReference type="EMBL" id="SDF15272.1"/>
    </source>
</evidence>
<keyword evidence="1" id="KW-0812">Transmembrane</keyword>
<dbReference type="Proteomes" id="UP000183404">
    <property type="component" value="Unassembled WGS sequence"/>
</dbReference>
<evidence type="ECO:0000313" key="3">
    <source>
        <dbReference type="Proteomes" id="UP000183404"/>
    </source>
</evidence>
<evidence type="ECO:0000256" key="1">
    <source>
        <dbReference type="SAM" id="Phobius"/>
    </source>
</evidence>
<keyword evidence="1" id="KW-1133">Transmembrane helix</keyword>
<accession>A0A1G7IR95</accession>
<evidence type="ECO:0008006" key="4">
    <source>
        <dbReference type="Google" id="ProtNLM"/>
    </source>
</evidence>
<dbReference type="AlphaFoldDB" id="A0A1G7IR95"/>